<proteinExistence type="predicted"/>
<reference evidence="4" key="1">
    <citation type="journal article" date="2014" name="PLoS ONE">
        <title>Transcriptome-Based Identification of ABC Transporters in the Western Tarnished Plant Bug Lygus hesperus.</title>
        <authorList>
            <person name="Hull J.J."/>
            <person name="Chaney K."/>
            <person name="Geib S.M."/>
            <person name="Fabrick J.A."/>
            <person name="Brent C.S."/>
            <person name="Walsh D."/>
            <person name="Lavine L.C."/>
        </authorList>
    </citation>
    <scope>NUCLEOTIDE SEQUENCE</scope>
</reference>
<dbReference type="EMBL" id="GBRD01010460">
    <property type="protein sequence ID" value="JAG55364.1"/>
    <property type="molecule type" value="Transcribed_RNA"/>
</dbReference>
<organism evidence="4">
    <name type="scientific">Lygus hesperus</name>
    <name type="common">Western plant bug</name>
    <dbReference type="NCBI Taxonomy" id="30085"/>
    <lineage>
        <taxon>Eukaryota</taxon>
        <taxon>Metazoa</taxon>
        <taxon>Ecdysozoa</taxon>
        <taxon>Arthropoda</taxon>
        <taxon>Hexapoda</taxon>
        <taxon>Insecta</taxon>
        <taxon>Pterygota</taxon>
        <taxon>Neoptera</taxon>
        <taxon>Paraneoptera</taxon>
        <taxon>Hemiptera</taxon>
        <taxon>Heteroptera</taxon>
        <taxon>Panheteroptera</taxon>
        <taxon>Cimicomorpha</taxon>
        <taxon>Miridae</taxon>
        <taxon>Mirini</taxon>
        <taxon>Lygus</taxon>
    </lineage>
</organism>
<sequence>MKIVGTSFAIWCAILGVIDANILDDIILNNRRDKEPVMKQSDPFYNPFGLPFSLFGDLSAEEPHFLDMTVPNVKVADGKESDVKVADAKTVPAKEVVKKSVDRTRKEKPWFSFSDFLSIPEMSRKRNHEGHKAEAALQDKISQTGDLAQTKTPIESEAKKSNSHDDDKGLIFTDEHKRLDDRDWTVKNGSKGKTLAKGFGSSFPKGLSDILIIFQKVGPKLTKTHSIVSTDAHTCSGLTCYNGMCEFKKSEAEPQAEPPKKQTSVLEHFDRLFLLVIPIVLGIGTVFFALELRRIYRKMKKQTLSHLHSNTANENLEGHITNS</sequence>
<evidence type="ECO:0000256" key="3">
    <source>
        <dbReference type="SAM" id="SignalP"/>
    </source>
</evidence>
<reference evidence="4" key="2">
    <citation type="submission" date="2014-07" db="EMBL/GenBank/DDBJ databases">
        <authorList>
            <person name="Hull J."/>
        </authorList>
    </citation>
    <scope>NUCLEOTIDE SEQUENCE</scope>
</reference>
<reference evidence="5" key="3">
    <citation type="submission" date="2014-09" db="EMBL/GenBank/DDBJ databases">
        <authorList>
            <person name="Magalhaes I.L.F."/>
            <person name="Oliveira U."/>
            <person name="Santos F.R."/>
            <person name="Vidigal T.H.D.A."/>
            <person name="Brescovit A.D."/>
            <person name="Santos A.J."/>
        </authorList>
    </citation>
    <scope>NUCLEOTIDE SEQUENCE</scope>
</reference>
<feature type="signal peptide" evidence="3">
    <location>
        <begin position="1"/>
        <end position="20"/>
    </location>
</feature>
<keyword evidence="2" id="KW-1133">Transmembrane helix</keyword>
<feature type="chain" id="PRO_5015033623" evidence="3">
    <location>
        <begin position="21"/>
        <end position="323"/>
    </location>
</feature>
<dbReference type="EMBL" id="GBHO01042419">
    <property type="protein sequence ID" value="JAG01185.1"/>
    <property type="molecule type" value="Transcribed_RNA"/>
</dbReference>
<keyword evidence="2" id="KW-0812">Transmembrane</keyword>
<feature type="transmembrane region" description="Helical" evidence="2">
    <location>
        <begin position="272"/>
        <end position="292"/>
    </location>
</feature>
<keyword evidence="3" id="KW-0732">Signal</keyword>
<accession>A0A0A9W8M1</accession>
<feature type="region of interest" description="Disordered" evidence="1">
    <location>
        <begin position="124"/>
        <end position="169"/>
    </location>
</feature>
<feature type="compositionally biased region" description="Polar residues" evidence="1">
    <location>
        <begin position="140"/>
        <end position="153"/>
    </location>
</feature>
<name>A0A0A9W8M1_LYGHE</name>
<evidence type="ECO:0000256" key="1">
    <source>
        <dbReference type="SAM" id="MobiDB-lite"/>
    </source>
</evidence>
<keyword evidence="2" id="KW-0472">Membrane</keyword>
<evidence type="ECO:0000313" key="4">
    <source>
        <dbReference type="EMBL" id="JAG01185.1"/>
    </source>
</evidence>
<protein>
    <submittedName>
        <fullName evidence="4">Chromosome partition protein Smc</fullName>
    </submittedName>
</protein>
<evidence type="ECO:0000256" key="2">
    <source>
        <dbReference type="SAM" id="Phobius"/>
    </source>
</evidence>
<evidence type="ECO:0000313" key="5">
    <source>
        <dbReference type="EMBL" id="JAG55364.1"/>
    </source>
</evidence>
<feature type="compositionally biased region" description="Basic and acidic residues" evidence="1">
    <location>
        <begin position="154"/>
        <end position="169"/>
    </location>
</feature>
<gene>
    <name evidence="4" type="primary">smc_6</name>
    <name evidence="4" type="ORF">CM83_45512</name>
</gene>
<dbReference type="AlphaFoldDB" id="A0A0A9W8M1"/>